<evidence type="ECO:0000256" key="10">
    <source>
        <dbReference type="ARBA" id="ARBA00035861"/>
    </source>
</evidence>
<evidence type="ECO:0000256" key="6">
    <source>
        <dbReference type="ARBA" id="ARBA00022763"/>
    </source>
</evidence>
<dbReference type="OrthoDB" id="9810648at2"/>
<dbReference type="EMBL" id="FNZR01000006">
    <property type="protein sequence ID" value="SEL49567.1"/>
    <property type="molecule type" value="Genomic_DNA"/>
</dbReference>
<dbReference type="InterPro" id="IPR047127">
    <property type="entry name" value="MutT-like"/>
</dbReference>
<dbReference type="PROSITE" id="PS51462">
    <property type="entry name" value="NUDIX"/>
    <property type="match status" value="1"/>
</dbReference>
<keyword evidence="8" id="KW-0460">Magnesium</keyword>
<dbReference type="Pfam" id="PF00293">
    <property type="entry name" value="NUDIX"/>
    <property type="match status" value="1"/>
</dbReference>
<evidence type="ECO:0000256" key="12">
    <source>
        <dbReference type="ARBA" id="ARBA00038905"/>
    </source>
</evidence>
<gene>
    <name evidence="18" type="ORF">SAMN05421740_10628</name>
</gene>
<evidence type="ECO:0000256" key="4">
    <source>
        <dbReference type="ARBA" id="ARBA00022705"/>
    </source>
</evidence>
<dbReference type="PANTHER" id="PTHR47707">
    <property type="entry name" value="8-OXO-DGTP DIPHOSPHATASE"/>
    <property type="match status" value="1"/>
</dbReference>
<keyword evidence="6" id="KW-0227">DNA damage</keyword>
<evidence type="ECO:0000256" key="13">
    <source>
        <dbReference type="ARBA" id="ARBA00040794"/>
    </source>
</evidence>
<dbReference type="InterPro" id="IPR015797">
    <property type="entry name" value="NUDIX_hydrolase-like_dom_sf"/>
</dbReference>
<evidence type="ECO:0000259" key="17">
    <source>
        <dbReference type="PROSITE" id="PS51462"/>
    </source>
</evidence>
<dbReference type="GO" id="GO:0044716">
    <property type="term" value="F:8-oxo-GDP phosphatase activity"/>
    <property type="evidence" value="ECO:0007669"/>
    <property type="project" value="TreeGrafter"/>
</dbReference>
<dbReference type="EC" id="3.6.1.55" evidence="12"/>
<dbReference type="Proteomes" id="UP000198916">
    <property type="component" value="Unassembled WGS sequence"/>
</dbReference>
<evidence type="ECO:0000256" key="5">
    <source>
        <dbReference type="ARBA" id="ARBA00022723"/>
    </source>
</evidence>
<dbReference type="STRING" id="332977.SAMN05421740_10628"/>
<evidence type="ECO:0000256" key="16">
    <source>
        <dbReference type="ARBA" id="ARBA00042798"/>
    </source>
</evidence>
<evidence type="ECO:0000256" key="2">
    <source>
        <dbReference type="ARBA" id="ARBA00005582"/>
    </source>
</evidence>
<keyword evidence="3" id="KW-0515">Mutator protein</keyword>
<proteinExistence type="inferred from homology"/>
<reference evidence="19" key="1">
    <citation type="submission" date="2016-10" db="EMBL/GenBank/DDBJ databases">
        <authorList>
            <person name="Varghese N."/>
            <person name="Submissions S."/>
        </authorList>
    </citation>
    <scope>NUCLEOTIDE SEQUENCE [LARGE SCALE GENOMIC DNA]</scope>
    <source>
        <strain evidence="19">Jip14</strain>
    </source>
</reference>
<evidence type="ECO:0000256" key="7">
    <source>
        <dbReference type="ARBA" id="ARBA00022801"/>
    </source>
</evidence>
<feature type="domain" description="Nudix hydrolase" evidence="17">
    <location>
        <begin position="4"/>
        <end position="132"/>
    </location>
</feature>
<dbReference type="GO" id="GO:0006281">
    <property type="term" value="P:DNA repair"/>
    <property type="evidence" value="ECO:0007669"/>
    <property type="project" value="UniProtKB-KW"/>
</dbReference>
<evidence type="ECO:0000256" key="14">
    <source>
        <dbReference type="ARBA" id="ARBA00041592"/>
    </source>
</evidence>
<organism evidence="18 19">
    <name type="scientific">Parapedobacter koreensis</name>
    <dbReference type="NCBI Taxonomy" id="332977"/>
    <lineage>
        <taxon>Bacteria</taxon>
        <taxon>Pseudomonadati</taxon>
        <taxon>Bacteroidota</taxon>
        <taxon>Sphingobacteriia</taxon>
        <taxon>Sphingobacteriales</taxon>
        <taxon>Sphingobacteriaceae</taxon>
        <taxon>Parapedobacter</taxon>
    </lineage>
</organism>
<dbReference type="CDD" id="cd03425">
    <property type="entry name" value="NUDIX_MutT_NudA_like"/>
    <property type="match status" value="1"/>
</dbReference>
<name>A0A1H7QQJ6_9SPHI</name>
<accession>A0A1H7QQJ6</accession>
<evidence type="ECO:0000256" key="8">
    <source>
        <dbReference type="ARBA" id="ARBA00022842"/>
    </source>
</evidence>
<evidence type="ECO:0000256" key="11">
    <source>
        <dbReference type="ARBA" id="ARBA00036904"/>
    </source>
</evidence>
<dbReference type="GO" id="GO:0035539">
    <property type="term" value="F:8-oxo-7,8-dihydrodeoxyguanosine triphosphate pyrophosphatase activity"/>
    <property type="evidence" value="ECO:0007669"/>
    <property type="project" value="UniProtKB-EC"/>
</dbReference>
<evidence type="ECO:0000256" key="3">
    <source>
        <dbReference type="ARBA" id="ARBA00022457"/>
    </source>
</evidence>
<keyword evidence="7" id="KW-0378">Hydrolase</keyword>
<keyword evidence="19" id="KW-1185">Reference proteome</keyword>
<protein>
    <recommendedName>
        <fullName evidence="13">8-oxo-dGTP diphosphatase</fullName>
        <ecNumber evidence="12">3.6.1.55</ecNumber>
    </recommendedName>
    <alternativeName>
        <fullName evidence="16">7,8-dihydro-8-oxoguanine-triphosphatase</fullName>
    </alternativeName>
    <alternativeName>
        <fullName evidence="15">Mutator protein MutT</fullName>
    </alternativeName>
    <alternativeName>
        <fullName evidence="14">dGTP pyrophosphohydrolase</fullName>
    </alternativeName>
</protein>
<evidence type="ECO:0000313" key="18">
    <source>
        <dbReference type="EMBL" id="SEL49567.1"/>
    </source>
</evidence>
<comment type="catalytic activity">
    <reaction evidence="10">
        <text>8-oxo-dGTP + H2O = 8-oxo-dGMP + diphosphate + H(+)</text>
        <dbReference type="Rhea" id="RHEA:31575"/>
        <dbReference type="ChEBI" id="CHEBI:15377"/>
        <dbReference type="ChEBI" id="CHEBI:15378"/>
        <dbReference type="ChEBI" id="CHEBI:33019"/>
        <dbReference type="ChEBI" id="CHEBI:63224"/>
        <dbReference type="ChEBI" id="CHEBI:77896"/>
        <dbReference type="EC" id="3.6.1.55"/>
    </reaction>
</comment>
<evidence type="ECO:0000256" key="1">
    <source>
        <dbReference type="ARBA" id="ARBA00001946"/>
    </source>
</evidence>
<dbReference type="PANTHER" id="PTHR47707:SF1">
    <property type="entry name" value="NUDIX HYDROLASE FAMILY PROTEIN"/>
    <property type="match status" value="1"/>
</dbReference>
<comment type="cofactor">
    <cofactor evidence="1">
        <name>Mg(2+)</name>
        <dbReference type="ChEBI" id="CHEBI:18420"/>
    </cofactor>
</comment>
<dbReference type="GO" id="GO:0046872">
    <property type="term" value="F:metal ion binding"/>
    <property type="evidence" value="ECO:0007669"/>
    <property type="project" value="UniProtKB-KW"/>
</dbReference>
<dbReference type="Gene3D" id="3.90.79.10">
    <property type="entry name" value="Nucleoside Triphosphate Pyrophosphohydrolase"/>
    <property type="match status" value="1"/>
</dbReference>
<sequence>MSIPHYHVVAAIILHEEHILCVQKGIAKYSYVSYKYEFPGGKVEADESHQTALRRELWEELSLDIHVGKLYHTVFHAYPHFHITLSSYLCSAISIATLRLTEHIDYRWLLPVALPRLDWAAADLPIVTKLARGSL</sequence>
<evidence type="ECO:0000313" key="19">
    <source>
        <dbReference type="Proteomes" id="UP000198916"/>
    </source>
</evidence>
<dbReference type="GO" id="GO:0006260">
    <property type="term" value="P:DNA replication"/>
    <property type="evidence" value="ECO:0007669"/>
    <property type="project" value="UniProtKB-KW"/>
</dbReference>
<keyword evidence="5" id="KW-0479">Metal-binding</keyword>
<dbReference type="RefSeq" id="WP_090606556.1">
    <property type="nucleotide sequence ID" value="NZ_FNZR01000006.1"/>
</dbReference>
<dbReference type="InterPro" id="IPR000086">
    <property type="entry name" value="NUDIX_hydrolase_dom"/>
</dbReference>
<dbReference type="SUPFAM" id="SSF55811">
    <property type="entry name" value="Nudix"/>
    <property type="match status" value="1"/>
</dbReference>
<comment type="similarity">
    <text evidence="2">Belongs to the Nudix hydrolase family.</text>
</comment>
<evidence type="ECO:0000256" key="15">
    <source>
        <dbReference type="ARBA" id="ARBA00041979"/>
    </source>
</evidence>
<dbReference type="GO" id="GO:0008413">
    <property type="term" value="F:8-oxo-7,8-dihydroguanosine triphosphate pyrophosphatase activity"/>
    <property type="evidence" value="ECO:0007669"/>
    <property type="project" value="TreeGrafter"/>
</dbReference>
<evidence type="ECO:0000256" key="9">
    <source>
        <dbReference type="ARBA" id="ARBA00023204"/>
    </source>
</evidence>
<dbReference type="GO" id="GO:0044715">
    <property type="term" value="F:8-oxo-dGDP phosphatase activity"/>
    <property type="evidence" value="ECO:0007669"/>
    <property type="project" value="TreeGrafter"/>
</dbReference>
<comment type="catalytic activity">
    <reaction evidence="11">
        <text>8-oxo-GTP + H2O = 8-oxo-GMP + diphosphate + H(+)</text>
        <dbReference type="Rhea" id="RHEA:67616"/>
        <dbReference type="ChEBI" id="CHEBI:15377"/>
        <dbReference type="ChEBI" id="CHEBI:15378"/>
        <dbReference type="ChEBI" id="CHEBI:33019"/>
        <dbReference type="ChEBI" id="CHEBI:143553"/>
        <dbReference type="ChEBI" id="CHEBI:145694"/>
    </reaction>
</comment>
<keyword evidence="9" id="KW-0234">DNA repair</keyword>
<dbReference type="AlphaFoldDB" id="A0A1H7QQJ6"/>
<keyword evidence="4" id="KW-0235">DNA replication</keyword>